<sequence length="48" mass="5549">MLMLKAFLIMELDLEPGLCMTCSELKDTDRLISKSSQLFYMVLWAATF</sequence>
<evidence type="ECO:0000313" key="1">
    <source>
        <dbReference type="EMBL" id="MBX61253.1"/>
    </source>
</evidence>
<accession>A0A2P2Q2X5</accession>
<dbReference type="EMBL" id="GGEC01080769">
    <property type="protein sequence ID" value="MBX61253.1"/>
    <property type="molecule type" value="Transcribed_RNA"/>
</dbReference>
<organism evidence="1">
    <name type="scientific">Rhizophora mucronata</name>
    <name type="common">Asiatic mangrove</name>
    <dbReference type="NCBI Taxonomy" id="61149"/>
    <lineage>
        <taxon>Eukaryota</taxon>
        <taxon>Viridiplantae</taxon>
        <taxon>Streptophyta</taxon>
        <taxon>Embryophyta</taxon>
        <taxon>Tracheophyta</taxon>
        <taxon>Spermatophyta</taxon>
        <taxon>Magnoliopsida</taxon>
        <taxon>eudicotyledons</taxon>
        <taxon>Gunneridae</taxon>
        <taxon>Pentapetalae</taxon>
        <taxon>rosids</taxon>
        <taxon>fabids</taxon>
        <taxon>Malpighiales</taxon>
        <taxon>Rhizophoraceae</taxon>
        <taxon>Rhizophora</taxon>
    </lineage>
</organism>
<dbReference type="AlphaFoldDB" id="A0A2P2Q2X5"/>
<name>A0A2P2Q2X5_RHIMU</name>
<reference evidence="1" key="1">
    <citation type="submission" date="2018-02" db="EMBL/GenBank/DDBJ databases">
        <title>Rhizophora mucronata_Transcriptome.</title>
        <authorList>
            <person name="Meera S.P."/>
            <person name="Sreeshan A."/>
            <person name="Augustine A."/>
        </authorList>
    </citation>
    <scope>NUCLEOTIDE SEQUENCE</scope>
    <source>
        <tissue evidence="1">Leaf</tissue>
    </source>
</reference>
<proteinExistence type="predicted"/>
<protein>
    <submittedName>
        <fullName evidence="1">Uncharacterized protein</fullName>
    </submittedName>
</protein>